<feature type="binding site" evidence="5">
    <location>
        <position position="308"/>
    </location>
    <ligand>
        <name>a divalent metal cation</name>
        <dbReference type="ChEBI" id="CHEBI:60240"/>
        <label>2</label>
        <note>catalytic</note>
    </ligand>
</feature>
<dbReference type="Gene3D" id="3.90.230.10">
    <property type="entry name" value="Creatinase/methionine aminopeptidase superfamily"/>
    <property type="match status" value="1"/>
</dbReference>
<dbReference type="GO" id="GO:0070006">
    <property type="term" value="F:metalloaminopeptidase activity"/>
    <property type="evidence" value="ECO:0000318"/>
    <property type="project" value="GO_Central"/>
</dbReference>
<feature type="binding site" evidence="5">
    <location>
        <position position="340"/>
    </location>
    <ligand>
        <name>a divalent metal cation</name>
        <dbReference type="ChEBI" id="CHEBI:60240"/>
        <label>2</label>
        <note>catalytic</note>
    </ligand>
</feature>
<dbReference type="RefSeq" id="XP_024399779.1">
    <property type="nucleotide sequence ID" value="XM_024544011.2"/>
</dbReference>
<comment type="function">
    <text evidence="6">Cotranslationally removes the N-terminal methionine from nascent proteins. The N-terminal methionine is often cleaved when the second residue in the primary sequence is small and uncharged (Met-Ala-, Cys, Gly, Pro, Ser, Thr, or Val).</text>
</comment>
<comment type="catalytic activity">
    <reaction evidence="5 6">
        <text>Release of N-terminal amino acids, preferentially methionine, from peptides and arylamides.</text>
        <dbReference type="EC" id="3.4.11.18"/>
    </reaction>
</comment>
<evidence type="ECO:0000256" key="5">
    <source>
        <dbReference type="HAMAP-Rule" id="MF_03174"/>
    </source>
</evidence>
<feature type="region of interest" description="Disordered" evidence="7">
    <location>
        <begin position="94"/>
        <end position="126"/>
    </location>
</feature>
<evidence type="ECO:0000256" key="6">
    <source>
        <dbReference type="RuleBase" id="RU003653"/>
    </source>
</evidence>
<feature type="binding site" evidence="5">
    <location>
        <position position="245"/>
    </location>
    <ligand>
        <name>a divalent metal cation</name>
        <dbReference type="ChEBI" id="CHEBI:60240"/>
        <label>1</label>
    </ligand>
</feature>
<keyword evidence="1 5" id="KW-0031">Aminopeptidase</keyword>
<dbReference type="GO" id="GO:0004239">
    <property type="term" value="F:initiator methionyl aminopeptidase activity"/>
    <property type="evidence" value="ECO:0007669"/>
    <property type="project" value="UniProtKB-UniRule"/>
</dbReference>
<dbReference type="InterPro" id="IPR000994">
    <property type="entry name" value="Pept_M24"/>
</dbReference>
<evidence type="ECO:0000256" key="7">
    <source>
        <dbReference type="SAM" id="MobiDB-lite"/>
    </source>
</evidence>
<reference evidence="9 11" key="1">
    <citation type="journal article" date="2008" name="Science">
        <title>The Physcomitrella genome reveals evolutionary insights into the conquest of land by plants.</title>
        <authorList>
            <person name="Rensing S."/>
            <person name="Lang D."/>
            <person name="Zimmer A."/>
            <person name="Terry A."/>
            <person name="Salamov A."/>
            <person name="Shapiro H."/>
            <person name="Nishiyama T."/>
            <person name="Perroud P.-F."/>
            <person name="Lindquist E."/>
            <person name="Kamisugi Y."/>
            <person name="Tanahashi T."/>
            <person name="Sakakibara K."/>
            <person name="Fujita T."/>
            <person name="Oishi K."/>
            <person name="Shin-I T."/>
            <person name="Kuroki Y."/>
            <person name="Toyoda A."/>
            <person name="Suzuki Y."/>
            <person name="Hashimoto A."/>
            <person name="Yamaguchi K."/>
            <person name="Sugano A."/>
            <person name="Kohara Y."/>
            <person name="Fujiyama A."/>
            <person name="Anterola A."/>
            <person name="Aoki S."/>
            <person name="Ashton N."/>
            <person name="Barbazuk W.B."/>
            <person name="Barker E."/>
            <person name="Bennetzen J."/>
            <person name="Bezanilla M."/>
            <person name="Blankenship R."/>
            <person name="Cho S.H."/>
            <person name="Dutcher S."/>
            <person name="Estelle M."/>
            <person name="Fawcett J.A."/>
            <person name="Gundlach H."/>
            <person name="Hanada K."/>
            <person name="Heyl A."/>
            <person name="Hicks K.A."/>
            <person name="Hugh J."/>
            <person name="Lohr M."/>
            <person name="Mayer K."/>
            <person name="Melkozernov A."/>
            <person name="Murata T."/>
            <person name="Nelson D."/>
            <person name="Pils B."/>
            <person name="Prigge M."/>
            <person name="Reiss B."/>
            <person name="Renner T."/>
            <person name="Rombauts S."/>
            <person name="Rushton P."/>
            <person name="Sanderfoot A."/>
            <person name="Schween G."/>
            <person name="Shiu S.-H."/>
            <person name="Stueber K."/>
            <person name="Theodoulou F.L."/>
            <person name="Tu H."/>
            <person name="Van de Peer Y."/>
            <person name="Verrier P.J."/>
            <person name="Waters E."/>
            <person name="Wood A."/>
            <person name="Yang L."/>
            <person name="Cove D."/>
            <person name="Cuming A."/>
            <person name="Hasebe M."/>
            <person name="Lucas S."/>
            <person name="Mishler D.B."/>
            <person name="Reski R."/>
            <person name="Grigoriev I."/>
            <person name="Quatrano R.S."/>
            <person name="Boore J.L."/>
        </authorList>
    </citation>
    <scope>NUCLEOTIDE SEQUENCE [LARGE SCALE GENOMIC DNA]</scope>
    <source>
        <strain evidence="10 11">cv. Gransden 2004</strain>
    </source>
</reference>
<dbReference type="SUPFAM" id="SSF55920">
    <property type="entry name" value="Creatinase/aminopeptidase"/>
    <property type="match status" value="1"/>
</dbReference>
<dbReference type="STRING" id="3218.A0A2K1J341"/>
<feature type="binding site" evidence="5">
    <location>
        <position position="245"/>
    </location>
    <ligand>
        <name>a divalent metal cation</name>
        <dbReference type="ChEBI" id="CHEBI:60240"/>
        <label>2</label>
        <note>catalytic</note>
    </ligand>
</feature>
<comment type="similarity">
    <text evidence="5">Belongs to the peptidase M24A family. Methionine aminopeptidase type 1 subfamily.</text>
</comment>
<reference evidence="10" key="3">
    <citation type="submission" date="2020-12" db="UniProtKB">
        <authorList>
            <consortium name="EnsemblPlants"/>
        </authorList>
    </citation>
    <scope>IDENTIFICATION</scope>
</reference>
<dbReference type="GO" id="GO:0046872">
    <property type="term" value="F:metal ion binding"/>
    <property type="evidence" value="ECO:0007669"/>
    <property type="project" value="UniProtKB-UniRule"/>
</dbReference>
<dbReference type="NCBIfam" id="TIGR00500">
    <property type="entry name" value="met_pdase_I"/>
    <property type="match status" value="1"/>
</dbReference>
<dbReference type="InterPro" id="IPR002467">
    <property type="entry name" value="Pept_M24A_MAP1"/>
</dbReference>
<evidence type="ECO:0000256" key="4">
    <source>
        <dbReference type="ARBA" id="ARBA00022801"/>
    </source>
</evidence>
<dbReference type="InterPro" id="IPR001714">
    <property type="entry name" value="Pept_M24_MAP"/>
</dbReference>
<accession>A0A2K1J341</accession>
<gene>
    <name evidence="10" type="primary">LOC112293982</name>
    <name evidence="9" type="ORF">PHYPA_021792</name>
</gene>
<feature type="compositionally biased region" description="Basic and acidic residues" evidence="7">
    <location>
        <begin position="94"/>
        <end position="103"/>
    </location>
</feature>
<dbReference type="CDD" id="cd01086">
    <property type="entry name" value="MetAP1"/>
    <property type="match status" value="1"/>
</dbReference>
<keyword evidence="3 5" id="KW-0479">Metal-binding</keyword>
<dbReference type="EnsemblPlants" id="Pp3c17_7960V3.2">
    <property type="protein sequence ID" value="Pp3c17_7960V3.2"/>
    <property type="gene ID" value="Pp3c17_7960"/>
</dbReference>
<evidence type="ECO:0000256" key="1">
    <source>
        <dbReference type="ARBA" id="ARBA00022438"/>
    </source>
</evidence>
<comment type="cofactor">
    <cofactor evidence="5">
        <name>Co(2+)</name>
        <dbReference type="ChEBI" id="CHEBI:48828"/>
    </cofactor>
    <cofactor evidence="5">
        <name>Zn(2+)</name>
        <dbReference type="ChEBI" id="CHEBI:29105"/>
    </cofactor>
    <cofactor evidence="5">
        <name>Mn(2+)</name>
        <dbReference type="ChEBI" id="CHEBI:29035"/>
    </cofactor>
    <cofactor evidence="5">
        <name>Fe(2+)</name>
        <dbReference type="ChEBI" id="CHEBI:29033"/>
    </cofactor>
    <text evidence="5">Binds 2 divalent metal cations per subunit. Has a high-affinity and a low affinity metal-binding site. The true nature of the physiological cofactor is under debate. The enzyme is active with cobalt, zinc, manganese or divalent iron ions. Most likely, methionine aminopeptidases function as mononuclear Fe(2+)-metalloproteases under physiological conditions, and the catalytically relevant metal-binding site has been assigned to the histidine-containing high-affinity site.</text>
</comment>
<keyword evidence="2 5" id="KW-0645">Protease</keyword>
<keyword evidence="11" id="KW-1185">Reference proteome</keyword>
<dbReference type="EC" id="3.4.11.18" evidence="6"/>
<dbReference type="OMA" id="PSILHNR"/>
<organism evidence="9">
    <name type="scientific">Physcomitrium patens</name>
    <name type="common">Spreading-leaved earth moss</name>
    <name type="synonym">Physcomitrella patens</name>
    <dbReference type="NCBI Taxonomy" id="3218"/>
    <lineage>
        <taxon>Eukaryota</taxon>
        <taxon>Viridiplantae</taxon>
        <taxon>Streptophyta</taxon>
        <taxon>Embryophyta</taxon>
        <taxon>Bryophyta</taxon>
        <taxon>Bryophytina</taxon>
        <taxon>Bryopsida</taxon>
        <taxon>Funariidae</taxon>
        <taxon>Funariales</taxon>
        <taxon>Funariaceae</taxon>
        <taxon>Physcomitrium</taxon>
    </lineage>
</organism>
<evidence type="ECO:0000256" key="2">
    <source>
        <dbReference type="ARBA" id="ARBA00022670"/>
    </source>
</evidence>
<feature type="domain" description="Peptidase M24" evidence="8">
    <location>
        <begin position="152"/>
        <end position="378"/>
    </location>
</feature>
<sequence length="386" mass="41914">MAPIGAMAAIRAVARHSLLTSLMRGSRSGCYSSSIWGSGRNFRNFMNSSSSKLRFPGSGHELQGCPSGRAGALLILARKKSGFAELFMNRRSGEQEKQVDGSRIRRPPLKRGKVSPRLEVPKSVPRPPYVDSRNAPAFLDEFQIQDAEGIKFMRASGQLAARVRDFAGTLVKAGVTTDEIDKAVHQMIIDAGAYPSPLGYGGFPKSVCTSVNECICHGIPDSRPLEDGDIVNVDVTVYLNGYHGDTSKTFYCGNVSDEAKQLVEVTKESLDKAISICGPGVEFKKIGRTINEIADKHGYGVVEHFVGHGVGKVFHSAPSILHNRNNQPGQMVVGQTFTIEPMLTEGSIRDVMWNDNWTCVTEDGGLSAQFEHSLLITESGVEILTL</sequence>
<proteinExistence type="inferred from homology"/>
<dbReference type="Gramene" id="Pp3c17_7960V3.2">
    <property type="protein sequence ID" value="Pp3c17_7960V3.2"/>
    <property type="gene ID" value="Pp3c17_7960"/>
</dbReference>
<dbReference type="PANTHER" id="PTHR43330:SF8">
    <property type="entry name" value="METHIONINE AMINOPEPTIDASE 1D, MITOCHONDRIAL"/>
    <property type="match status" value="1"/>
</dbReference>
<dbReference type="Proteomes" id="UP000006727">
    <property type="component" value="Chromosome 17"/>
</dbReference>
<dbReference type="OrthoDB" id="3209743at2759"/>
<dbReference type="InterPro" id="IPR036005">
    <property type="entry name" value="Creatinase/aminopeptidase-like"/>
</dbReference>
<evidence type="ECO:0000313" key="10">
    <source>
        <dbReference type="EnsemblPlants" id="Pp3c17_7960V3.1"/>
    </source>
</evidence>
<evidence type="ECO:0000259" key="8">
    <source>
        <dbReference type="Pfam" id="PF00557"/>
    </source>
</evidence>
<feature type="binding site" evidence="5">
    <location>
        <position position="234"/>
    </location>
    <ligand>
        <name>a divalent metal cation</name>
        <dbReference type="ChEBI" id="CHEBI:60240"/>
        <label>1</label>
    </ligand>
</feature>
<dbReference type="PaxDb" id="3218-PP1S392_8V6.2"/>
<evidence type="ECO:0000256" key="3">
    <source>
        <dbReference type="ARBA" id="ARBA00022723"/>
    </source>
</evidence>
<dbReference type="Pfam" id="PF00557">
    <property type="entry name" value="Peptidase_M24"/>
    <property type="match status" value="1"/>
</dbReference>
<dbReference type="PANTHER" id="PTHR43330">
    <property type="entry name" value="METHIONINE AMINOPEPTIDASE"/>
    <property type="match status" value="1"/>
</dbReference>
<dbReference type="AlphaFoldDB" id="A0A2K1J341"/>
<dbReference type="EnsemblPlants" id="Pp3c17_7960V3.1">
    <property type="protein sequence ID" value="Pp3c17_7960V3.1"/>
    <property type="gene ID" value="Pp3c17_7960"/>
</dbReference>
<dbReference type="GO" id="GO:0006508">
    <property type="term" value="P:proteolysis"/>
    <property type="evidence" value="ECO:0007669"/>
    <property type="project" value="UniProtKB-KW"/>
</dbReference>
<dbReference type="Gramene" id="Pp3c17_7960V3.1">
    <property type="protein sequence ID" value="Pp3c17_7960V3.1"/>
    <property type="gene ID" value="Pp3c17_7960"/>
</dbReference>
<name>A0A2K1J341_PHYPA</name>
<reference evidence="9 11" key="2">
    <citation type="journal article" date="2018" name="Plant J.">
        <title>The Physcomitrella patens chromosome-scale assembly reveals moss genome structure and evolution.</title>
        <authorList>
            <person name="Lang D."/>
            <person name="Ullrich K.K."/>
            <person name="Murat F."/>
            <person name="Fuchs J."/>
            <person name="Jenkins J."/>
            <person name="Haas F.B."/>
            <person name="Piednoel M."/>
            <person name="Gundlach H."/>
            <person name="Van Bel M."/>
            <person name="Meyberg R."/>
            <person name="Vives C."/>
            <person name="Morata J."/>
            <person name="Symeonidi A."/>
            <person name="Hiss M."/>
            <person name="Muchero W."/>
            <person name="Kamisugi Y."/>
            <person name="Saleh O."/>
            <person name="Blanc G."/>
            <person name="Decker E.L."/>
            <person name="van Gessel N."/>
            <person name="Grimwood J."/>
            <person name="Hayes R.D."/>
            <person name="Graham S.W."/>
            <person name="Gunter L.E."/>
            <person name="McDaniel S.F."/>
            <person name="Hoernstein S.N.W."/>
            <person name="Larsson A."/>
            <person name="Li F.W."/>
            <person name="Perroud P.F."/>
            <person name="Phillips J."/>
            <person name="Ranjan P."/>
            <person name="Rokshar D.S."/>
            <person name="Rothfels C.J."/>
            <person name="Schneider L."/>
            <person name="Shu S."/>
            <person name="Stevenson D.W."/>
            <person name="Thummler F."/>
            <person name="Tillich M."/>
            <person name="Villarreal Aguilar J.C."/>
            <person name="Widiez T."/>
            <person name="Wong G.K."/>
            <person name="Wymore A."/>
            <person name="Zhang Y."/>
            <person name="Zimmer A.D."/>
            <person name="Quatrano R.S."/>
            <person name="Mayer K.F.X."/>
            <person name="Goodstein D."/>
            <person name="Casacuberta J.M."/>
            <person name="Vandepoele K."/>
            <person name="Reski R."/>
            <person name="Cuming A.C."/>
            <person name="Tuskan G.A."/>
            <person name="Maumus F."/>
            <person name="Salse J."/>
            <person name="Schmutz J."/>
            <person name="Rensing S.A."/>
        </authorList>
    </citation>
    <scope>NUCLEOTIDE SEQUENCE [LARGE SCALE GENOMIC DNA]</scope>
    <source>
        <strain evidence="10 11">cv. Gransden 2004</strain>
    </source>
</reference>
<dbReference type="EMBL" id="ABEU02000017">
    <property type="protein sequence ID" value="PNR35942.1"/>
    <property type="molecule type" value="Genomic_DNA"/>
</dbReference>
<evidence type="ECO:0000313" key="9">
    <source>
        <dbReference type="EMBL" id="PNR35942.1"/>
    </source>
</evidence>
<protein>
    <recommendedName>
        <fullName evidence="6">Methionine aminopeptidase</fullName>
        <ecNumber evidence="6">3.4.11.18</ecNumber>
    </recommendedName>
</protein>
<feature type="binding site" evidence="5">
    <location>
        <position position="315"/>
    </location>
    <ligand>
        <name>substrate</name>
    </ligand>
</feature>
<evidence type="ECO:0000313" key="11">
    <source>
        <dbReference type="Proteomes" id="UP000006727"/>
    </source>
</evidence>
<dbReference type="PRINTS" id="PR00599">
    <property type="entry name" value="MAPEPTIDASE"/>
</dbReference>
<keyword evidence="4 5" id="KW-0378">Hydrolase</keyword>
<feature type="binding site" evidence="5">
    <location>
        <position position="371"/>
    </location>
    <ligand>
        <name>a divalent metal cation</name>
        <dbReference type="ChEBI" id="CHEBI:60240"/>
        <label>1</label>
    </ligand>
</feature>
<dbReference type="HAMAP" id="MF_01974">
    <property type="entry name" value="MetAP_1"/>
    <property type="match status" value="1"/>
</dbReference>
<feature type="binding site" evidence="5">
    <location>
        <position position="371"/>
    </location>
    <ligand>
        <name>a divalent metal cation</name>
        <dbReference type="ChEBI" id="CHEBI:60240"/>
        <label>2</label>
        <note>catalytic</note>
    </ligand>
</feature>
<feature type="compositionally biased region" description="Basic residues" evidence="7">
    <location>
        <begin position="104"/>
        <end position="114"/>
    </location>
</feature>
<feature type="binding site" evidence="5">
    <location>
        <position position="217"/>
    </location>
    <ligand>
        <name>substrate</name>
    </ligand>
</feature>
<dbReference type="GeneID" id="112293982"/>